<feature type="domain" description="Fibronectin type-III" evidence="10">
    <location>
        <begin position="474"/>
        <end position="567"/>
    </location>
</feature>
<feature type="domain" description="Ig-like" evidence="9">
    <location>
        <begin position="1724"/>
        <end position="1814"/>
    </location>
</feature>
<dbReference type="FunFam" id="2.60.40.10:FF:000673">
    <property type="entry name" value="Titin a"/>
    <property type="match status" value="1"/>
</dbReference>
<dbReference type="EMBL" id="JAATJU010022311">
    <property type="protein sequence ID" value="KAH0510968.1"/>
    <property type="molecule type" value="Genomic_DNA"/>
</dbReference>
<dbReference type="FunFam" id="2.60.40.10:FF:001190">
    <property type="entry name" value="Titin b"/>
    <property type="match status" value="1"/>
</dbReference>
<dbReference type="FunFam" id="2.60.40.10:FF:001229">
    <property type="entry name" value="titin isoform X1"/>
    <property type="match status" value="1"/>
</dbReference>
<dbReference type="CDD" id="cd00096">
    <property type="entry name" value="Ig"/>
    <property type="match status" value="1"/>
</dbReference>
<dbReference type="PRINTS" id="PR00014">
    <property type="entry name" value="FNTYPEIII"/>
</dbReference>
<keyword evidence="3" id="KW-0963">Cytoplasm</keyword>
<dbReference type="InterPro" id="IPR011009">
    <property type="entry name" value="Kinase-like_dom_sf"/>
</dbReference>
<evidence type="ECO:0000259" key="9">
    <source>
        <dbReference type="PROSITE" id="PS50835"/>
    </source>
</evidence>
<keyword evidence="4" id="KW-0677">Repeat</keyword>
<evidence type="ECO:0000259" key="10">
    <source>
        <dbReference type="PROSITE" id="PS50853"/>
    </source>
</evidence>
<organism evidence="11 12">
    <name type="scientific">Microtus ochrogaster</name>
    <name type="common">Prairie vole</name>
    <dbReference type="NCBI Taxonomy" id="79684"/>
    <lineage>
        <taxon>Eukaryota</taxon>
        <taxon>Metazoa</taxon>
        <taxon>Chordata</taxon>
        <taxon>Craniata</taxon>
        <taxon>Vertebrata</taxon>
        <taxon>Euteleostomi</taxon>
        <taxon>Mammalia</taxon>
        <taxon>Eutheria</taxon>
        <taxon>Euarchontoglires</taxon>
        <taxon>Glires</taxon>
        <taxon>Rodentia</taxon>
        <taxon>Myomorpha</taxon>
        <taxon>Muroidea</taxon>
        <taxon>Cricetidae</taxon>
        <taxon>Arvicolinae</taxon>
        <taxon>Microtus</taxon>
    </lineage>
</organism>
<dbReference type="FunFam" id="2.60.40.10:FF:000127">
    <property type="entry name" value="titin isoform X1"/>
    <property type="match status" value="2"/>
</dbReference>
<dbReference type="GO" id="GO:0004672">
    <property type="term" value="F:protein kinase activity"/>
    <property type="evidence" value="ECO:0007669"/>
    <property type="project" value="InterPro"/>
</dbReference>
<dbReference type="GO" id="GO:0030017">
    <property type="term" value="C:sarcomere"/>
    <property type="evidence" value="ECO:0007669"/>
    <property type="project" value="UniProtKB-ARBA"/>
</dbReference>
<evidence type="ECO:0000313" key="11">
    <source>
        <dbReference type="EMBL" id="KAH0510968.1"/>
    </source>
</evidence>
<feature type="domain" description="Ig-like" evidence="9">
    <location>
        <begin position="2071"/>
        <end position="2160"/>
    </location>
</feature>
<dbReference type="PANTHER" id="PTHR47633:SF7">
    <property type="entry name" value="TITIN HOMOLOG"/>
    <property type="match status" value="1"/>
</dbReference>
<dbReference type="FunFam" id="2.60.40.10:FF:000345">
    <property type="entry name" value="Muscle M-line assembly protein unc-89"/>
    <property type="match status" value="1"/>
</dbReference>
<evidence type="ECO:0000256" key="2">
    <source>
        <dbReference type="ARBA" id="ARBA00006692"/>
    </source>
</evidence>
<evidence type="ECO:0000256" key="4">
    <source>
        <dbReference type="ARBA" id="ARBA00022737"/>
    </source>
</evidence>
<dbReference type="InterPro" id="IPR036179">
    <property type="entry name" value="Ig-like_dom_sf"/>
</dbReference>
<feature type="region of interest" description="Disordered" evidence="7">
    <location>
        <begin position="2005"/>
        <end position="2068"/>
    </location>
</feature>
<dbReference type="PROSITE" id="PS50835">
    <property type="entry name" value="IG_LIKE"/>
    <property type="match status" value="11"/>
</dbReference>
<feature type="compositionally biased region" description="Basic and acidic residues" evidence="7">
    <location>
        <begin position="1567"/>
        <end position="1581"/>
    </location>
</feature>
<feature type="domain" description="Ig-like" evidence="9">
    <location>
        <begin position="2682"/>
        <end position="2773"/>
    </location>
</feature>
<evidence type="ECO:0000259" key="8">
    <source>
        <dbReference type="PROSITE" id="PS50011"/>
    </source>
</evidence>
<feature type="region of interest" description="Disordered" evidence="7">
    <location>
        <begin position="1636"/>
        <end position="1679"/>
    </location>
</feature>
<keyword evidence="5" id="KW-1015">Disulfide bond</keyword>
<dbReference type="SUPFAM" id="SSF56112">
    <property type="entry name" value="Protein kinase-like (PK-like)"/>
    <property type="match status" value="1"/>
</dbReference>
<dbReference type="PROSITE" id="PS50011">
    <property type="entry name" value="PROTEIN_KINASE_DOM"/>
    <property type="match status" value="1"/>
</dbReference>
<dbReference type="SMART" id="SM00408">
    <property type="entry name" value="IGc2"/>
    <property type="match status" value="11"/>
</dbReference>
<reference evidence="11" key="1">
    <citation type="submission" date="2020-03" db="EMBL/GenBank/DDBJ databases">
        <title>Studies in the Genomics of Life Span.</title>
        <authorList>
            <person name="Glass D."/>
        </authorList>
    </citation>
    <scope>NUCLEOTIDE SEQUENCE</scope>
    <source>
        <strain evidence="11">LTLLF</strain>
        <tissue evidence="11">Muscle</tissue>
    </source>
</reference>
<dbReference type="InterPro" id="IPR013783">
    <property type="entry name" value="Ig-like_fold"/>
</dbReference>
<feature type="region of interest" description="Disordered" evidence="7">
    <location>
        <begin position="1567"/>
        <end position="1591"/>
    </location>
</feature>
<feature type="domain" description="Protein kinase" evidence="8">
    <location>
        <begin position="601"/>
        <end position="855"/>
    </location>
</feature>
<feature type="compositionally biased region" description="Basic and acidic residues" evidence="7">
    <location>
        <begin position="2186"/>
        <end position="2197"/>
    </location>
</feature>
<dbReference type="Pfam" id="PF07679">
    <property type="entry name" value="I-set"/>
    <property type="match status" value="13"/>
</dbReference>
<dbReference type="FunFam" id="2.60.40.10:FF:000012">
    <property type="entry name" value="titin isoform X1"/>
    <property type="match status" value="1"/>
</dbReference>
<dbReference type="SMART" id="SM00060">
    <property type="entry name" value="FN3"/>
    <property type="match status" value="3"/>
</dbReference>
<dbReference type="FunFam" id="2.60.40.10:FF:001399">
    <property type="entry name" value="Titin a"/>
    <property type="match status" value="1"/>
</dbReference>
<dbReference type="InterPro" id="IPR036116">
    <property type="entry name" value="FN3_sf"/>
</dbReference>
<evidence type="ECO:0000256" key="5">
    <source>
        <dbReference type="ARBA" id="ARBA00023157"/>
    </source>
</evidence>
<dbReference type="InterPro" id="IPR013098">
    <property type="entry name" value="Ig_I-set"/>
</dbReference>
<sequence>MYIGRPVPAMTWFHGQKLLQNSENITIENTEHYTHLVMKNVQRKTHAGKYKVQLSNAFGTVDATLDVEIQDKPDKPTGPIVIEALLKNSVVISWKPPADDGGSWITNYVVEKCEAKEGAEWQLVSSAISVTTCRIVNLTENAGYYFRVSAQNTFGISEPLEVASIVIIKSPFEKPSVPGRPTITAVTKDSCVVAWKPPASDGGAKIRNYYLEKREKKQNKWIAVTTEEIRETVFSVQNLIEGLEYEFRVKCENLGGESEWSEISEPVTPKSDVPIQAPHFKEELRNLNVRYQSNATLVCKVTGHPKPIVKWYRQGKEIIADGLKYRIQEFKGGYHQLIIASVTDDDATVYQVRATNQGGSVSGTASLEVEVPAKIHLPKTLEGMGAVHALRGDMISIKIPFSGKPDPVITWQKGQDLIDNNGHYQVIVTRSFTSLVFPNGVERKDAGFYVVCAKNRFGIDQKTVELDVADVPDPPRGVKVSDVSRDSVNLTWTEPASDGGSKVTNYIVEKCATTAERWLRVGQARETRYTVINLFGKTSYQFRVIAENKFGLSKPSEPSEPTVTKEDKARAMNYDDEVDETREVTMTKASHSKTKELYEKYMIAEDLGRGEFGIVHRCVETSSKKTFMAKFVKVKGTDQVLVKKEISILNIARHRNILYLHESFESMEELVMIFEFISGLDIFERINTSAFELNEREIVSYVRQVCEALEFLHSQNIGNFDIRPENIIYQTRKNSTIKLIEFGQARQLKPGDNFRLLFTAPEYYAPEVHQHDVVSTATDMWSLGTLVYVLLSGINPFLAETNQQMIENIMNAEYTFDEEAFKDISLEAMDFVDRLLVKERKSRMTASEALQHPWLKQKIDRVSTKVIRTLKHRRYYHTLIKKDLNMVVSAARISCGGAIRSQRGVSVAKVKVASIEIGPVSGQIMHAVGEEGGYVKYVCKIENYDQSTQVTWYFGVRQLENSEKYEITYEDGVATMYVKDITKFDDGTYRCKVVNDYGEDSSYAELFVKGVREVYDYYCRRTKKVKRRTDAMRLLERPPEFTLPLYNKTAYVGESVRFGVTITVHPEPRVTWYKSGQKIKPGEDEKKYTFESDKGLYQLTINNVTTEDDAEYTVVARNKYGEDSCKAKLTVTLHPPPTDTTLRPMFKRLLANAECQEGQSVCFEIRVSGIPAPTLKWEKDGQPLSLGPHIEIVHEGLDYYALHIRDTLPEDTGYYRVTATNTAGSTSCQAHLQVERLRYVKQEFQSKEERERHVQKQIDKTLRMAEILSGTETVPLTPVAQEALREAAILYKPAVSTKTVKGEYRLQTEEKKEERKFRMPYEVPEPRRHKQATVEEDQRIKQFVPMSDMKWYKKVRDQYEMPGKIDRVVQKRPKRIRLSRWEQFYVTPLPRITDQYRPKWRIPKLSQDDLEMVRPARRRTPSPGYDVYYHRRRRRSLGDMSDEELLLPIDDYLAMKRTEEERLRLEEELELGFSASPPSRSPPRFELSSLRYSSPPAQVKVEDRRRDFRYSTYHIPTKEETSTSYAELRERHAQASYRQPKLRQRIMAEKEEEELLRPVTTTQRLSEYKSELDYMSKEEKSKKKSRRQRQVTEITEIEEEYELSRRTQRESSSSVSRLLRRRRSLSPTYIELMRPVSELIRSHPQPVEGYEDETERRSPTPERTRPRSPSPVSSERSLSRFERSARFDIFSRYESMKAALKTQKTSERKYEVLSQQPFTLDHAPRITLRMRSHRVPCGQNTRFILNVQSKPTAEVRWYHNGAELQESDKIHYTNTSGVLTLEILDCQTEDSGTYRAVCTNYKGEASDYATLDVTGGDYTTYASRRRDEEVPKSVFPELTKTEAYAVSSFKRTSEMEAASSVREVKSQMTETRESLSSYEHYAAAEMKSAASEQKSLEEKSTVRKMKTTLAARILTKPRSITVYEGEPARFSCDTDGEPVPTVTWLRGGQVISTSPRHRVTTTKYKSTFEITSVQASDEGSYSVVVENTDGKQEAQFTLTVQKARVPEKTVTSPPRVKSPEPRVKSPETVKSPKRVKSPEPVTSLPKAVSPTTDTKPTPAEKTQQLPVSAPPKITQSLKAEAAKDIAKLTCAVESSALCAKEVTWYKDGKRLKENGHFQFHYSADGTYELKIHHLSESDCGEYVCEIAGEGGTSKTSFQFTGQSFKSIHEQVSSISETKKSTQKTAESTEAKKQEPKAPESISSKPVIVTGLQDTTISSDSTAKITVKVTGEPQPTVTWTKDGKALAHDGKYKLSKDKEGFTLEILKTKASDGGLYACTVTNSAGSVSSSCKLTVKAVKDTEAQKVSTQKTSEVTSQKKASIQEEISQKSLASEEIKMSEVKSHEKLAIKEEASKVLISEEVKRSEAASLEKSIVHEEVTKTSQASEEVKTHAEIKALSTQMSITDGQRVTLKANIAGATDVKWVLNGVELTNSEEYRYGVSGNDQTLTIKQASQRDEGILSCIGRTSQGVVKCQYDLTLSKELSDAPAFISQPRSQNVNEGQNVLFSCEVSGEPSPEIEWFKNNLPISISSNVSVSRSRNVYTLEIRNASVSDSGKYTIKAKNFRGQCSATASLTVLPLVEEPSREVVLRTSGDTSLQGSFSSQSVQMSASKQEASFSSFSSSSASSMTEMKFASMSAQSMSSMQESLVEMSSSSFMGKSSMTHLESSTSRMLRAGGRGIPPKIEALPSDISIDEGKVLTVACAFTGEPTPEITWSCGGRTIQNQDQHGRFHIENTDDLTTLIIMDVQKQDGGLYTLSLGNELGSDSATVNINIRSM</sequence>
<feature type="compositionally biased region" description="Basic and acidic residues" evidence="7">
    <location>
        <begin position="1654"/>
        <end position="1665"/>
    </location>
</feature>
<dbReference type="Pfam" id="PF00041">
    <property type="entry name" value="fn3"/>
    <property type="match status" value="3"/>
</dbReference>
<dbReference type="InterPro" id="IPR003961">
    <property type="entry name" value="FN3_dom"/>
</dbReference>
<dbReference type="FunFam" id="2.60.40.10:FF:001327">
    <property type="entry name" value="titin isoform X1"/>
    <property type="match status" value="1"/>
</dbReference>
<dbReference type="FunFam" id="2.60.40.10:FF:001345">
    <property type="entry name" value="titin isoform X1"/>
    <property type="match status" value="1"/>
</dbReference>
<dbReference type="Proteomes" id="UP000710432">
    <property type="component" value="Unassembled WGS sequence"/>
</dbReference>
<feature type="domain" description="Fibronectin type-III" evidence="10">
    <location>
        <begin position="177"/>
        <end position="272"/>
    </location>
</feature>
<feature type="domain" description="Ig-like" evidence="9">
    <location>
        <begin position="2487"/>
        <end position="2575"/>
    </location>
</feature>
<dbReference type="FunFam" id="2.60.40.10:FF:001579">
    <property type="entry name" value="Titin a"/>
    <property type="match status" value="1"/>
</dbReference>
<dbReference type="FunFam" id="2.60.40.10:FF:001477">
    <property type="entry name" value="Titin b"/>
    <property type="match status" value="1"/>
</dbReference>
<dbReference type="PROSITE" id="PS50853">
    <property type="entry name" value="FN3"/>
    <property type="match status" value="3"/>
</dbReference>
<dbReference type="Gene3D" id="1.10.510.10">
    <property type="entry name" value="Transferase(Phosphotransferase) domain 1"/>
    <property type="match status" value="1"/>
</dbReference>
<feature type="compositionally biased region" description="Polar residues" evidence="7">
    <location>
        <begin position="2049"/>
        <end position="2066"/>
    </location>
</feature>
<comment type="similarity">
    <text evidence="2">Belongs to the protein kinase superfamily. CAMK Ser/Thr protein kinase family.</text>
</comment>
<evidence type="ECO:0000256" key="7">
    <source>
        <dbReference type="SAM" id="MobiDB-lite"/>
    </source>
</evidence>
<dbReference type="FunFam" id="3.30.200.20:FF:000286">
    <property type="entry name" value="Titin a"/>
    <property type="match status" value="1"/>
</dbReference>
<evidence type="ECO:0000256" key="3">
    <source>
        <dbReference type="ARBA" id="ARBA00022490"/>
    </source>
</evidence>
<dbReference type="InterPro" id="IPR000719">
    <property type="entry name" value="Prot_kinase_dom"/>
</dbReference>
<feature type="domain" description="Fibronectin type-III" evidence="10">
    <location>
        <begin position="76"/>
        <end position="171"/>
    </location>
</feature>
<dbReference type="Pfam" id="PF00069">
    <property type="entry name" value="Pkinase"/>
    <property type="match status" value="1"/>
</dbReference>
<dbReference type="CDD" id="cd05747">
    <property type="entry name" value="IgI_Titin_like"/>
    <property type="match status" value="1"/>
</dbReference>
<dbReference type="FunFam" id="2.60.40.10:FF:000672">
    <property type="entry name" value="Titin a"/>
    <property type="match status" value="1"/>
</dbReference>
<dbReference type="FunFam" id="2.60.40.10:FF:001476">
    <property type="entry name" value="titin isoform X1"/>
    <property type="match status" value="1"/>
</dbReference>
<dbReference type="FunFam" id="2.60.40.10:FF:000867">
    <property type="entry name" value="Titin a"/>
    <property type="match status" value="1"/>
</dbReference>
<dbReference type="InterPro" id="IPR003598">
    <property type="entry name" value="Ig_sub2"/>
</dbReference>
<dbReference type="PANTHER" id="PTHR47633">
    <property type="entry name" value="IMMUNOGLOBULIN"/>
    <property type="match status" value="1"/>
</dbReference>
<dbReference type="FunFam" id="1.10.510.10:FF:000329">
    <property type="entry name" value="Titin a"/>
    <property type="match status" value="1"/>
</dbReference>
<protein>
    <submittedName>
        <fullName evidence="11">Titin</fullName>
    </submittedName>
</protein>
<keyword evidence="6" id="KW-0393">Immunoglobulin domain</keyword>
<dbReference type="SUPFAM" id="SSF49265">
    <property type="entry name" value="Fibronectin type III"/>
    <property type="match status" value="2"/>
</dbReference>
<dbReference type="SMART" id="SM00409">
    <property type="entry name" value="IG"/>
    <property type="match status" value="12"/>
</dbReference>
<proteinExistence type="inferred from homology"/>
<gene>
    <name evidence="11" type="ORF">LTLLF_152100</name>
</gene>
<dbReference type="InterPro" id="IPR007110">
    <property type="entry name" value="Ig-like_dom"/>
</dbReference>
<comment type="caution">
    <text evidence="11">The sequence shown here is derived from an EMBL/GenBank/DDBJ whole genome shotgun (WGS) entry which is preliminary data.</text>
</comment>
<dbReference type="GO" id="GO:0005524">
    <property type="term" value="F:ATP binding"/>
    <property type="evidence" value="ECO:0007669"/>
    <property type="project" value="InterPro"/>
</dbReference>
<feature type="domain" description="Ig-like" evidence="9">
    <location>
        <begin position="919"/>
        <end position="1007"/>
    </location>
</feature>
<feature type="domain" description="Ig-like" evidence="9">
    <location>
        <begin position="278"/>
        <end position="368"/>
    </location>
</feature>
<dbReference type="CDD" id="cd00063">
    <property type="entry name" value="FN3"/>
    <property type="match status" value="3"/>
</dbReference>
<name>A0A8J6KTD8_MICOH</name>
<dbReference type="Gene3D" id="3.30.200.20">
    <property type="entry name" value="Phosphorylase Kinase, domain 1"/>
    <property type="match status" value="1"/>
</dbReference>
<feature type="domain" description="Ig-like" evidence="9">
    <location>
        <begin position="2205"/>
        <end position="2293"/>
    </location>
</feature>
<feature type="compositionally biased region" description="Basic and acidic residues" evidence="7">
    <location>
        <begin position="2017"/>
        <end position="2027"/>
    </location>
</feature>
<dbReference type="SUPFAM" id="SSF48726">
    <property type="entry name" value="Immunoglobulin"/>
    <property type="match status" value="13"/>
</dbReference>
<feature type="domain" description="Ig-like" evidence="9">
    <location>
        <begin position="1911"/>
        <end position="1999"/>
    </location>
</feature>
<accession>A0A8J6KTD8</accession>
<feature type="region of interest" description="Disordered" evidence="7">
    <location>
        <begin position="2172"/>
        <end position="2205"/>
    </location>
</feature>
<dbReference type="FunFam" id="2.60.40.10:FF:001115">
    <property type="entry name" value="Titin b"/>
    <property type="match status" value="1"/>
</dbReference>
<dbReference type="CDD" id="cd14104">
    <property type="entry name" value="STKc_Titin"/>
    <property type="match status" value="1"/>
</dbReference>
<comment type="subcellular location">
    <subcellularLocation>
        <location evidence="1">Cytoplasm</location>
    </subcellularLocation>
</comment>
<dbReference type="CDD" id="cd20927">
    <property type="entry name" value="IgI_Titin_M1-like"/>
    <property type="match status" value="1"/>
</dbReference>
<feature type="domain" description="Ig-like" evidence="9">
    <location>
        <begin position="1144"/>
        <end position="1233"/>
    </location>
</feature>
<evidence type="ECO:0000256" key="6">
    <source>
        <dbReference type="ARBA" id="ARBA00023319"/>
    </source>
</evidence>
<dbReference type="CDD" id="cd05748">
    <property type="entry name" value="Ig_Titin_like"/>
    <property type="match status" value="1"/>
</dbReference>
<evidence type="ECO:0000313" key="12">
    <source>
        <dbReference type="Proteomes" id="UP000710432"/>
    </source>
</evidence>
<dbReference type="InterPro" id="IPR003599">
    <property type="entry name" value="Ig_sub"/>
</dbReference>
<feature type="domain" description="Ig-like" evidence="9">
    <location>
        <begin position="1039"/>
        <end position="1132"/>
    </location>
</feature>
<feature type="domain" description="Ig-like" evidence="9">
    <location>
        <begin position="2392"/>
        <end position="2478"/>
    </location>
</feature>
<evidence type="ECO:0000256" key="1">
    <source>
        <dbReference type="ARBA" id="ARBA00004496"/>
    </source>
</evidence>
<dbReference type="Gene3D" id="2.60.40.10">
    <property type="entry name" value="Immunoglobulins"/>
    <property type="match status" value="16"/>
</dbReference>